<protein>
    <recommendedName>
        <fullName evidence="4">Divergent PAP2 family protein</fullName>
    </recommendedName>
</protein>
<organism evidence="2 3">
    <name type="scientific">Sulfoacidibacillus ferrooxidans</name>
    <dbReference type="NCBI Taxonomy" id="2005001"/>
    <lineage>
        <taxon>Bacteria</taxon>
        <taxon>Bacillati</taxon>
        <taxon>Bacillota</taxon>
        <taxon>Bacilli</taxon>
        <taxon>Bacillales</taxon>
        <taxon>Alicyclobacillaceae</taxon>
        <taxon>Sulfoacidibacillus</taxon>
    </lineage>
</organism>
<feature type="transmembrane region" description="Helical" evidence="1">
    <location>
        <begin position="15"/>
        <end position="37"/>
    </location>
</feature>
<accession>A0A9X1V844</accession>
<evidence type="ECO:0008006" key="4">
    <source>
        <dbReference type="Google" id="ProtNLM"/>
    </source>
</evidence>
<evidence type="ECO:0000313" key="2">
    <source>
        <dbReference type="EMBL" id="MCI0182985.1"/>
    </source>
</evidence>
<dbReference type="PANTHER" id="PTHR31446">
    <property type="entry name" value="ACID PHOSPHATASE/VANADIUM-DEPENDENT HALOPEROXIDASE-RELATED PROTEIN"/>
    <property type="match status" value="1"/>
</dbReference>
<feature type="transmembrane region" description="Helical" evidence="1">
    <location>
        <begin position="67"/>
        <end position="90"/>
    </location>
</feature>
<dbReference type="InterPro" id="IPR003832">
    <property type="entry name" value="DUF212"/>
</dbReference>
<keyword evidence="3" id="KW-1185">Reference proteome</keyword>
<gene>
    <name evidence="2" type="ORF">MM817_01254</name>
</gene>
<dbReference type="EMBL" id="JALBUF010000002">
    <property type="protein sequence ID" value="MCI0182985.1"/>
    <property type="molecule type" value="Genomic_DNA"/>
</dbReference>
<feature type="transmembrane region" description="Helical" evidence="1">
    <location>
        <begin position="141"/>
        <end position="158"/>
    </location>
</feature>
<dbReference type="PANTHER" id="PTHR31446:SF29">
    <property type="entry name" value="ACID PHOSPHATASE_VANADIUM-DEPENDENT HALOPEROXIDASE-RELATED PROTEIN"/>
    <property type="match status" value="1"/>
</dbReference>
<dbReference type="RefSeq" id="WP_336605154.1">
    <property type="nucleotide sequence ID" value="NZ_JALBUF010000002.1"/>
</dbReference>
<reference evidence="2" key="1">
    <citation type="submission" date="2022-03" db="EMBL/GenBank/DDBJ databases">
        <title>Draft Genome Sequence of Firmicute Strain S0AB, a Heterotrophic Iron/Sulfur-Oxidizing Extreme Acidophile.</title>
        <authorList>
            <person name="Vergara E."/>
            <person name="Pakostova E."/>
            <person name="Johnson D.B."/>
            <person name="Holmes D.S."/>
        </authorList>
    </citation>
    <scope>NUCLEOTIDE SEQUENCE</scope>
    <source>
        <strain evidence="2">S0AB</strain>
    </source>
</reference>
<keyword evidence="1" id="KW-0812">Transmembrane</keyword>
<evidence type="ECO:0000313" key="3">
    <source>
        <dbReference type="Proteomes" id="UP001139263"/>
    </source>
</evidence>
<name>A0A9X1V844_9BACL</name>
<proteinExistence type="predicted"/>
<dbReference type="AlphaFoldDB" id="A0A9X1V844"/>
<keyword evidence="1" id="KW-0472">Membrane</keyword>
<keyword evidence="1" id="KW-1133">Transmembrane helix</keyword>
<sequence length="159" mass="17341">MWFTAFLRGIAHNPALMAALASILVAQVIKVPIFYATNRKWELSKMMSTGGMPSSHSSAVSSLSTVIAIRMGTGSMLFAAAVVFAIIVMYDAAGIRRHAGEQAIVINKLVEEIGKYMDRLPMGRNEEYQEKLKEMLGHQPIEVFMGSILGILIGVIAAR</sequence>
<dbReference type="Pfam" id="PF02681">
    <property type="entry name" value="DUF212"/>
    <property type="match status" value="1"/>
</dbReference>
<dbReference type="Proteomes" id="UP001139263">
    <property type="component" value="Unassembled WGS sequence"/>
</dbReference>
<evidence type="ECO:0000256" key="1">
    <source>
        <dbReference type="SAM" id="Phobius"/>
    </source>
</evidence>
<comment type="caution">
    <text evidence="2">The sequence shown here is derived from an EMBL/GenBank/DDBJ whole genome shotgun (WGS) entry which is preliminary data.</text>
</comment>